<dbReference type="Pfam" id="PF02836">
    <property type="entry name" value="Glyco_hydro_2_C"/>
    <property type="match status" value="1"/>
</dbReference>
<reference evidence="7 8" key="1">
    <citation type="submission" date="2023-03" db="EMBL/GenBank/DDBJ databases">
        <title>Draft genome sequence of the bacteria which degrade cell wall of Tricholomamatutake.</title>
        <authorList>
            <person name="Konishi Y."/>
            <person name="Fukuta Y."/>
            <person name="Shirasaka N."/>
        </authorList>
    </citation>
    <scope>NUCLEOTIDE SEQUENCE [LARGE SCALE GENOMIC DNA]</scope>
    <source>
        <strain evidence="8">mu1</strain>
    </source>
</reference>
<proteinExistence type="inferred from homology"/>
<dbReference type="Gene3D" id="2.60.120.260">
    <property type="entry name" value="Galactose-binding domain-like"/>
    <property type="match status" value="1"/>
</dbReference>
<dbReference type="PANTHER" id="PTHR42732">
    <property type="entry name" value="BETA-GALACTOSIDASE"/>
    <property type="match status" value="1"/>
</dbReference>
<comment type="caution">
    <text evidence="7">The sequence shown here is derived from an EMBL/GenBank/DDBJ whole genome shotgun (WGS) entry which is preliminary data.</text>
</comment>
<dbReference type="RefSeq" id="WP_284238177.1">
    <property type="nucleotide sequence ID" value="NZ_BSSQ01000006.1"/>
</dbReference>
<dbReference type="InterPro" id="IPR006103">
    <property type="entry name" value="Glyco_hydro_2_cat"/>
</dbReference>
<dbReference type="SUPFAM" id="SSF49785">
    <property type="entry name" value="Galactose-binding domain-like"/>
    <property type="match status" value="1"/>
</dbReference>
<protein>
    <recommendedName>
        <fullName evidence="9">Beta-galactosidase</fullName>
    </recommendedName>
</protein>
<dbReference type="InterPro" id="IPR006101">
    <property type="entry name" value="Glyco_hydro_2"/>
</dbReference>
<dbReference type="InterPro" id="IPR017853">
    <property type="entry name" value="GH"/>
</dbReference>
<dbReference type="Gene3D" id="3.20.20.80">
    <property type="entry name" value="Glycosidases"/>
    <property type="match status" value="1"/>
</dbReference>
<keyword evidence="2" id="KW-0378">Hydrolase</keyword>
<keyword evidence="8" id="KW-1185">Reference proteome</keyword>
<dbReference type="SUPFAM" id="SSF49303">
    <property type="entry name" value="beta-Galactosidase/glucuronidase domain"/>
    <property type="match status" value="1"/>
</dbReference>
<evidence type="ECO:0000256" key="2">
    <source>
        <dbReference type="ARBA" id="ARBA00022801"/>
    </source>
</evidence>
<dbReference type="PRINTS" id="PR00132">
    <property type="entry name" value="GLHYDRLASE2"/>
</dbReference>
<dbReference type="SUPFAM" id="SSF51445">
    <property type="entry name" value="(Trans)glycosidases"/>
    <property type="match status" value="1"/>
</dbReference>
<evidence type="ECO:0000256" key="1">
    <source>
        <dbReference type="ARBA" id="ARBA00007401"/>
    </source>
</evidence>
<organism evidence="7 8">
    <name type="scientific">Paenibacillus glycanilyticus</name>
    <dbReference type="NCBI Taxonomy" id="126569"/>
    <lineage>
        <taxon>Bacteria</taxon>
        <taxon>Bacillati</taxon>
        <taxon>Bacillota</taxon>
        <taxon>Bacilli</taxon>
        <taxon>Bacillales</taxon>
        <taxon>Paenibacillaceae</taxon>
        <taxon>Paenibacillus</taxon>
    </lineage>
</organism>
<dbReference type="PANTHER" id="PTHR42732:SF1">
    <property type="entry name" value="BETA-MANNOSIDASE"/>
    <property type="match status" value="1"/>
</dbReference>
<dbReference type="Gene3D" id="2.60.40.10">
    <property type="entry name" value="Immunoglobulins"/>
    <property type="match status" value="1"/>
</dbReference>
<feature type="domain" description="Glycosyl hydrolases family 2 sugar binding" evidence="6">
    <location>
        <begin position="99"/>
        <end position="210"/>
    </location>
</feature>
<feature type="domain" description="Glycoside hydrolase family 2 immunoglobulin-like beta-sandwich" evidence="4">
    <location>
        <begin position="226"/>
        <end position="341"/>
    </location>
</feature>
<dbReference type="InterPro" id="IPR013783">
    <property type="entry name" value="Ig-like_fold"/>
</dbReference>
<comment type="similarity">
    <text evidence="1">Belongs to the glycosyl hydrolase 2 family.</text>
</comment>
<evidence type="ECO:0000259" key="6">
    <source>
        <dbReference type="Pfam" id="PF02837"/>
    </source>
</evidence>
<keyword evidence="3" id="KW-0326">Glycosidase</keyword>
<dbReference type="InterPro" id="IPR008979">
    <property type="entry name" value="Galactose-bd-like_sf"/>
</dbReference>
<evidence type="ECO:0000313" key="8">
    <source>
        <dbReference type="Proteomes" id="UP001157114"/>
    </source>
</evidence>
<name>A0ABQ6GCZ0_9BACL</name>
<dbReference type="InterPro" id="IPR006102">
    <property type="entry name" value="Ig-like_GH2"/>
</dbReference>
<dbReference type="InterPro" id="IPR051913">
    <property type="entry name" value="GH2_Domain-Containing"/>
</dbReference>
<accession>A0ABQ6GCZ0</accession>
<gene>
    <name evidence="7" type="ORF">MU1_17760</name>
</gene>
<evidence type="ECO:0000259" key="4">
    <source>
        <dbReference type="Pfam" id="PF00703"/>
    </source>
</evidence>
<dbReference type="Proteomes" id="UP001157114">
    <property type="component" value="Unassembled WGS sequence"/>
</dbReference>
<feature type="domain" description="Glycoside hydrolase family 2 catalytic" evidence="5">
    <location>
        <begin position="345"/>
        <end position="579"/>
    </location>
</feature>
<evidence type="ECO:0008006" key="9">
    <source>
        <dbReference type="Google" id="ProtNLM"/>
    </source>
</evidence>
<evidence type="ECO:0000256" key="3">
    <source>
        <dbReference type="ARBA" id="ARBA00023295"/>
    </source>
</evidence>
<evidence type="ECO:0000313" key="7">
    <source>
        <dbReference type="EMBL" id="GLX67431.1"/>
    </source>
</evidence>
<sequence length="661" mass="74778">MLKTTLTLETINGVNIPFQNGIPVPSFEPQTRGTITLNGEWRKRRLAMDHEFSLAPRSKEWLAELESREGDYVGGTDLDAWQPHQVPSPENNLTGLPEAKSAETYEDGVWYRRTFTMASKSEAYAYTLKALSISYVADIWINGSWIGCHEGGFTPFAFDLTEVLRAGDNEIRIRVDNPPWGSRTDTIPAVAGTDFFNYTGIIQDLYIEMTPQAAIVRVDIVPQDVNGKLDVKVVLHNRGKDAVHVALAGSLLEAHPEAPNFLQSPLASSLIGIPVVTDKPMNSELTLQPDEVQAVQFEVIVQDPKLWSVWQPNLYVATFRLTAAGAATLAQDSFSTQFGIRTVRTDKTRILLNGQSVFMAGMARHEEWPDTGRTAAWERIRTDLEQIRELNVNMVRTGHYPNHVYTYLLLDRMGLMAMSEIPLWQFESEHYEAQEEKRLADQMWREMVFSQYNRPSVLLWSTQNESKDVSLRLAYNERLVRDLRDNYNDGRLLTQSSAADQPGPHDPSMAPLDVAAWTMYFGIFHGGTYYEGTRQFLEEANRIFPDKPILNTEFGHWSSGGMEGEQAITYEETLRALMEKGTLSAEGEDNPVGYVAGIDFWIMYDWYVNHNNWIDTFGVIHMDRNTEKPVASLIRRDYGVITSHNRGFGCQALEGAANEKV</sequence>
<dbReference type="InterPro" id="IPR006104">
    <property type="entry name" value="Glyco_hydro_2_N"/>
</dbReference>
<dbReference type="InterPro" id="IPR036156">
    <property type="entry name" value="Beta-gal/glucu_dom_sf"/>
</dbReference>
<evidence type="ECO:0000259" key="5">
    <source>
        <dbReference type="Pfam" id="PF02836"/>
    </source>
</evidence>
<dbReference type="Pfam" id="PF00703">
    <property type="entry name" value="Glyco_hydro_2"/>
    <property type="match status" value="1"/>
</dbReference>
<dbReference type="EMBL" id="BSSQ01000006">
    <property type="protein sequence ID" value="GLX67431.1"/>
    <property type="molecule type" value="Genomic_DNA"/>
</dbReference>
<dbReference type="Pfam" id="PF02837">
    <property type="entry name" value="Glyco_hydro_2_N"/>
    <property type="match status" value="1"/>
</dbReference>